<evidence type="ECO:0000313" key="2">
    <source>
        <dbReference type="EMBL" id="AXR83096.1"/>
    </source>
</evidence>
<feature type="transmembrane region" description="Helical" evidence="1">
    <location>
        <begin position="166"/>
        <end position="186"/>
    </location>
</feature>
<evidence type="ECO:0008006" key="4">
    <source>
        <dbReference type="Google" id="ProtNLM"/>
    </source>
</evidence>
<organism evidence="2 3">
    <name type="scientific">Natrarchaeobaculum sulfurireducens</name>
    <dbReference type="NCBI Taxonomy" id="2044521"/>
    <lineage>
        <taxon>Archaea</taxon>
        <taxon>Methanobacteriati</taxon>
        <taxon>Methanobacteriota</taxon>
        <taxon>Stenosarchaea group</taxon>
        <taxon>Halobacteria</taxon>
        <taxon>Halobacteriales</taxon>
        <taxon>Natrialbaceae</taxon>
        <taxon>Natrarchaeobaculum</taxon>
    </lineage>
</organism>
<accession>A0A346PUA1</accession>
<protein>
    <recommendedName>
        <fullName evidence="4">DUF4013 domain-containing protein</fullName>
    </recommendedName>
</protein>
<keyword evidence="1" id="KW-0472">Membrane</keyword>
<keyword evidence="3" id="KW-1185">Reference proteome</keyword>
<proteinExistence type="predicted"/>
<sequence>MSHADVLSYPIRGQWLERTILGGLLVFGSVLVVPVFVLVGYFVRVVETTLEGADEPPSLEGWSTLAKRGIGAIVITVAYLLVPLVAGILLAIGIGAIGYAGLTGLAPLVGGHGELVWGISLVAALLAALLSVVVFGVTLLVYYLLPAALTRYARVGTTSAAFDRDGVASLALTRDYFFAMAVLQVLPLAVPVIVLVCLLTVVGIVALPAILFLFALAGCRVLGTAGVTSSVTNGGRTDGKSAAQMEPE</sequence>
<reference evidence="3" key="1">
    <citation type="submission" date="2018-02" db="EMBL/GenBank/DDBJ databases">
        <title>Phenotypic and genomic properties of facultatively anaerobic sulfur-reducing natronoarchaea from hypersaline soda lakes.</title>
        <authorList>
            <person name="Sorokin D.Y."/>
            <person name="Kublanov I.V."/>
            <person name="Roman P."/>
            <person name="Sinninghe Damste J.S."/>
            <person name="Golyshin P.N."/>
            <person name="Rojo D."/>
            <person name="Ciordia S."/>
            <person name="Mena M.D.C."/>
            <person name="Ferrer M."/>
            <person name="Messina E."/>
            <person name="Smedile F."/>
            <person name="La Spada G."/>
            <person name="La Cono V."/>
            <person name="Yakimov M.M."/>
        </authorList>
    </citation>
    <scope>NUCLEOTIDE SEQUENCE [LARGE SCALE GENOMIC DNA]</scope>
    <source>
        <strain evidence="3">AArc-Mg</strain>
    </source>
</reference>
<dbReference type="RefSeq" id="WP_117369604.1">
    <property type="nucleotide sequence ID" value="NZ_CP027033.1"/>
</dbReference>
<dbReference type="OrthoDB" id="107590at2157"/>
<evidence type="ECO:0000313" key="3">
    <source>
        <dbReference type="Proteomes" id="UP000258613"/>
    </source>
</evidence>
<gene>
    <name evidence="2" type="ORF">AArcMg_3109</name>
</gene>
<feature type="transmembrane region" description="Helical" evidence="1">
    <location>
        <begin position="117"/>
        <end position="145"/>
    </location>
</feature>
<keyword evidence="1" id="KW-1133">Transmembrane helix</keyword>
<feature type="transmembrane region" description="Helical" evidence="1">
    <location>
        <begin position="72"/>
        <end position="97"/>
    </location>
</feature>
<dbReference type="GeneID" id="37643601"/>
<feature type="transmembrane region" description="Helical" evidence="1">
    <location>
        <begin position="20"/>
        <end position="43"/>
    </location>
</feature>
<name>A0A346PUA1_9EURY</name>
<dbReference type="EMBL" id="CP027033">
    <property type="protein sequence ID" value="AXR83096.1"/>
    <property type="molecule type" value="Genomic_DNA"/>
</dbReference>
<dbReference type="InterPro" id="IPR025098">
    <property type="entry name" value="DUF4013"/>
</dbReference>
<dbReference type="Pfam" id="PF13197">
    <property type="entry name" value="DUF4013"/>
    <property type="match status" value="1"/>
</dbReference>
<dbReference type="Proteomes" id="UP000258613">
    <property type="component" value="Chromosome"/>
</dbReference>
<keyword evidence="1" id="KW-0812">Transmembrane</keyword>
<dbReference type="KEGG" id="nag:AArcMg_3109"/>
<dbReference type="AlphaFoldDB" id="A0A346PUA1"/>
<feature type="transmembrane region" description="Helical" evidence="1">
    <location>
        <begin position="192"/>
        <end position="216"/>
    </location>
</feature>
<evidence type="ECO:0000256" key="1">
    <source>
        <dbReference type="SAM" id="Phobius"/>
    </source>
</evidence>